<evidence type="ECO:0000313" key="2">
    <source>
        <dbReference type="EMBL" id="ABX43567.1"/>
    </source>
</evidence>
<protein>
    <recommendedName>
        <fullName evidence="4">Lipoprotein</fullName>
    </recommendedName>
</protein>
<dbReference type="HOGENOM" id="CLU_1472786_0_0_9"/>
<dbReference type="RefSeq" id="WP_012201217.1">
    <property type="nucleotide sequence ID" value="NC_010001.1"/>
</dbReference>
<dbReference type="PROSITE" id="PS51257">
    <property type="entry name" value="PROKAR_LIPOPROTEIN"/>
    <property type="match status" value="1"/>
</dbReference>
<feature type="signal peptide" evidence="1">
    <location>
        <begin position="1"/>
        <end position="20"/>
    </location>
</feature>
<keyword evidence="1" id="KW-0732">Signal</keyword>
<dbReference type="EMBL" id="CP000885">
    <property type="protein sequence ID" value="ABX43567.1"/>
    <property type="molecule type" value="Genomic_DNA"/>
</dbReference>
<gene>
    <name evidence="2" type="ordered locus">Cphy_3213</name>
</gene>
<dbReference type="Proteomes" id="UP000000370">
    <property type="component" value="Chromosome"/>
</dbReference>
<evidence type="ECO:0000256" key="1">
    <source>
        <dbReference type="SAM" id="SignalP"/>
    </source>
</evidence>
<organism evidence="2 3">
    <name type="scientific">Lachnoclostridium phytofermentans (strain ATCC 700394 / DSM 18823 / ISDg)</name>
    <name type="common">Clostridium phytofermentans</name>
    <dbReference type="NCBI Taxonomy" id="357809"/>
    <lineage>
        <taxon>Bacteria</taxon>
        <taxon>Bacillati</taxon>
        <taxon>Bacillota</taxon>
        <taxon>Clostridia</taxon>
        <taxon>Lachnospirales</taxon>
        <taxon>Lachnospiraceae</taxon>
    </lineage>
</organism>
<proteinExistence type="predicted"/>
<reference evidence="3" key="1">
    <citation type="submission" date="2007-11" db="EMBL/GenBank/DDBJ databases">
        <title>Complete genome sequence of Clostridium phytofermentans ISDg.</title>
        <authorList>
            <person name="Leschine S.B."/>
            <person name="Warnick T.A."/>
            <person name="Blanchard J.L."/>
            <person name="Schnell D.J."/>
            <person name="Petit E.L."/>
            <person name="LaTouf W.G."/>
            <person name="Copeland A."/>
            <person name="Lucas S."/>
            <person name="Lapidus A."/>
            <person name="Barry K."/>
            <person name="Glavina del Rio T."/>
            <person name="Dalin E."/>
            <person name="Tice H."/>
            <person name="Pitluck S."/>
            <person name="Kiss H."/>
            <person name="Brettin T."/>
            <person name="Bruce D."/>
            <person name="Detter J.C."/>
            <person name="Han C."/>
            <person name="Kuske C."/>
            <person name="Schmutz J."/>
            <person name="Larimer F."/>
            <person name="Land M."/>
            <person name="Hauser L."/>
            <person name="Kyrpides N."/>
            <person name="Kim E.A."/>
            <person name="Richardson P."/>
        </authorList>
    </citation>
    <scope>NUCLEOTIDE SEQUENCE [LARGE SCALE GENOMIC DNA]</scope>
    <source>
        <strain evidence="3">ATCC 700394 / DSM 18823 / ISDg</strain>
    </source>
</reference>
<evidence type="ECO:0000313" key="3">
    <source>
        <dbReference type="Proteomes" id="UP000000370"/>
    </source>
</evidence>
<sequence precursor="true">MKLRKLKKIVSCLIVSLILAACSSQKPVEETIKISADYPSYKSASDICDKADLAVKVKLKEVTPNVIINFSLGQEPANFPVSLYSFEVLDTLKGSYTEDEISIPVIGGIMDGKYYETSDAEIKFMNDKEYLLLLESFEEEGVYPVLLNDTQSVFEYDAQRVESTVASTNPFSLSDILNELNAQ</sequence>
<keyword evidence="3" id="KW-1185">Reference proteome</keyword>
<dbReference type="AlphaFoldDB" id="A9KRS3"/>
<feature type="chain" id="PRO_5038769125" description="Lipoprotein" evidence="1">
    <location>
        <begin position="21"/>
        <end position="183"/>
    </location>
</feature>
<evidence type="ECO:0008006" key="4">
    <source>
        <dbReference type="Google" id="ProtNLM"/>
    </source>
</evidence>
<dbReference type="KEGG" id="cpy:Cphy_3213"/>
<name>A9KRS3_LACP7</name>
<accession>A9KRS3</accession>